<comment type="caution">
    <text evidence="2">The sequence shown here is derived from an EMBL/GenBank/DDBJ whole genome shotgun (WGS) entry which is preliminary data.</text>
</comment>
<name>A0A1X0Q8V3_9MICR</name>
<evidence type="ECO:0000313" key="2">
    <source>
        <dbReference type="EMBL" id="ORD96154.1"/>
    </source>
</evidence>
<reference evidence="2 3" key="1">
    <citation type="journal article" date="2017" name="Environ. Microbiol.">
        <title>Decay of the glycolytic pathway and adaptation to intranuclear parasitism within Enterocytozoonidae microsporidia.</title>
        <authorList>
            <person name="Wiredu Boakye D."/>
            <person name="Jaroenlak P."/>
            <person name="Prachumwat A."/>
            <person name="Williams T.A."/>
            <person name="Bateman K.S."/>
            <person name="Itsathitphaisarn O."/>
            <person name="Sritunyalucksana K."/>
            <person name="Paszkiewicz K.H."/>
            <person name="Moore K.A."/>
            <person name="Stentiford G.D."/>
            <person name="Williams B.A."/>
        </authorList>
    </citation>
    <scope>NUCLEOTIDE SEQUENCE [LARGE SCALE GENOMIC DNA]</scope>
    <source>
        <strain evidence="3">canceri</strain>
    </source>
</reference>
<evidence type="ECO:0000256" key="1">
    <source>
        <dbReference type="SAM" id="Phobius"/>
    </source>
</evidence>
<sequence length="76" mass="8872">MILNLICKINFKSGACDFSTENESRLELENNPFDELNSFGNIDEIFDPNFLLLLIMRNLIVMHKVLLMIMSLMMMK</sequence>
<keyword evidence="1" id="KW-1133">Transmembrane helix</keyword>
<dbReference type="VEuPathDB" id="MicrosporidiaDB:A0H76_518"/>
<dbReference type="AlphaFoldDB" id="A0A1X0Q8V3"/>
<organism evidence="2 3">
    <name type="scientific">Hepatospora eriocheir</name>
    <dbReference type="NCBI Taxonomy" id="1081669"/>
    <lineage>
        <taxon>Eukaryota</taxon>
        <taxon>Fungi</taxon>
        <taxon>Fungi incertae sedis</taxon>
        <taxon>Microsporidia</taxon>
        <taxon>Hepatosporidae</taxon>
        <taxon>Hepatospora</taxon>
    </lineage>
</organism>
<gene>
    <name evidence="2" type="ORF">A0H76_518</name>
</gene>
<keyword evidence="1" id="KW-0472">Membrane</keyword>
<dbReference type="Proteomes" id="UP000192501">
    <property type="component" value="Unassembled WGS sequence"/>
</dbReference>
<feature type="transmembrane region" description="Helical" evidence="1">
    <location>
        <begin position="50"/>
        <end position="73"/>
    </location>
</feature>
<dbReference type="EMBL" id="LTAI01001179">
    <property type="protein sequence ID" value="ORD96154.1"/>
    <property type="molecule type" value="Genomic_DNA"/>
</dbReference>
<evidence type="ECO:0000313" key="3">
    <source>
        <dbReference type="Proteomes" id="UP000192501"/>
    </source>
</evidence>
<keyword evidence="1" id="KW-0812">Transmembrane</keyword>
<accession>A0A1X0Q8V3</accession>
<proteinExistence type="predicted"/>
<protein>
    <submittedName>
        <fullName evidence="2">Uncharacterized protein</fullName>
    </submittedName>
</protein>